<dbReference type="CDD" id="cd03221">
    <property type="entry name" value="ABCF_EF-3"/>
    <property type="match status" value="2"/>
</dbReference>
<dbReference type="AlphaFoldDB" id="F2JNF4"/>
<dbReference type="PANTHER" id="PTHR42855:SF2">
    <property type="entry name" value="DRUG RESISTANCE ABC TRANSPORTER,ATP-BINDING PROTEIN"/>
    <property type="match status" value="1"/>
</dbReference>
<protein>
    <submittedName>
        <fullName evidence="6">ABC transporter related protein</fullName>
    </submittedName>
</protein>
<dbReference type="PROSITE" id="PS00211">
    <property type="entry name" value="ABC_TRANSPORTER_1"/>
    <property type="match status" value="1"/>
</dbReference>
<dbReference type="KEGG" id="cle:Clole_3034"/>
<dbReference type="Gene3D" id="1.10.287.380">
    <property type="entry name" value="Valyl-tRNA synthetase, C-terminal domain"/>
    <property type="match status" value="1"/>
</dbReference>
<dbReference type="PROSITE" id="PS50893">
    <property type="entry name" value="ABC_TRANSPORTER_2"/>
    <property type="match status" value="2"/>
</dbReference>
<dbReference type="Proteomes" id="UP000008467">
    <property type="component" value="Chromosome"/>
</dbReference>
<keyword evidence="3" id="KW-0067">ATP-binding</keyword>
<dbReference type="PANTHER" id="PTHR42855">
    <property type="entry name" value="ABC TRANSPORTER ATP-BINDING SUBUNIT"/>
    <property type="match status" value="1"/>
</dbReference>
<keyword evidence="2" id="KW-0547">Nucleotide-binding</keyword>
<dbReference type="eggNOG" id="COG0488">
    <property type="taxonomic scope" value="Bacteria"/>
</dbReference>
<dbReference type="SMART" id="SM00382">
    <property type="entry name" value="AAA"/>
    <property type="match status" value="2"/>
</dbReference>
<dbReference type="FunFam" id="3.40.50.300:FF:000309">
    <property type="entry name" value="ABC transporter ATP-binding protein"/>
    <property type="match status" value="1"/>
</dbReference>
<gene>
    <name evidence="6" type="ordered locus">Clole_3034</name>
</gene>
<feature type="domain" description="ABC transporter" evidence="5">
    <location>
        <begin position="325"/>
        <end position="539"/>
    </location>
</feature>
<evidence type="ECO:0000313" key="7">
    <source>
        <dbReference type="Proteomes" id="UP000008467"/>
    </source>
</evidence>
<dbReference type="Gene3D" id="3.40.50.300">
    <property type="entry name" value="P-loop containing nucleotide triphosphate hydrolases"/>
    <property type="match status" value="2"/>
</dbReference>
<evidence type="ECO:0000256" key="1">
    <source>
        <dbReference type="ARBA" id="ARBA00022737"/>
    </source>
</evidence>
<dbReference type="InterPro" id="IPR003439">
    <property type="entry name" value="ABC_transporter-like_ATP-bd"/>
</dbReference>
<dbReference type="InterPro" id="IPR037118">
    <property type="entry name" value="Val-tRNA_synth_C_sf"/>
</dbReference>
<feature type="domain" description="ABC transporter" evidence="5">
    <location>
        <begin position="3"/>
        <end position="255"/>
    </location>
</feature>
<evidence type="ECO:0000256" key="3">
    <source>
        <dbReference type="ARBA" id="ARBA00022840"/>
    </source>
</evidence>
<reference evidence="6 7" key="1">
    <citation type="journal article" date="2011" name="J. Bacteriol.">
        <title>Complete genome sequence of the cellulose-degrading bacterium Cellulosilyticum lentocellum.</title>
        <authorList>
            <consortium name="US DOE Joint Genome Institute"/>
            <person name="Miller D.A."/>
            <person name="Suen G."/>
            <person name="Bruce D."/>
            <person name="Copeland A."/>
            <person name="Cheng J.F."/>
            <person name="Detter C."/>
            <person name="Goodwin L.A."/>
            <person name="Han C.S."/>
            <person name="Hauser L.J."/>
            <person name="Land M.L."/>
            <person name="Lapidus A."/>
            <person name="Lucas S."/>
            <person name="Meincke L."/>
            <person name="Pitluck S."/>
            <person name="Tapia R."/>
            <person name="Teshima H."/>
            <person name="Woyke T."/>
            <person name="Fox B.G."/>
            <person name="Angert E.R."/>
            <person name="Currie C.R."/>
        </authorList>
    </citation>
    <scope>NUCLEOTIDE SEQUENCE [LARGE SCALE GENOMIC DNA]</scope>
    <source>
        <strain evidence="7">ATCC 49066 / DSM 5427 / NCIMB 11756 / RHM5</strain>
    </source>
</reference>
<dbReference type="FunFam" id="3.40.50.300:FF:000011">
    <property type="entry name" value="Putative ABC transporter ATP-binding component"/>
    <property type="match status" value="1"/>
</dbReference>
<evidence type="ECO:0000256" key="2">
    <source>
        <dbReference type="ARBA" id="ARBA00022741"/>
    </source>
</evidence>
<evidence type="ECO:0000256" key="4">
    <source>
        <dbReference type="SAM" id="Coils"/>
    </source>
</evidence>
<keyword evidence="1" id="KW-0677">Repeat</keyword>
<dbReference type="GO" id="GO:0005524">
    <property type="term" value="F:ATP binding"/>
    <property type="evidence" value="ECO:0007669"/>
    <property type="project" value="UniProtKB-KW"/>
</dbReference>
<accession>F2JNF4</accession>
<organism evidence="6 7">
    <name type="scientific">Cellulosilyticum lentocellum (strain ATCC 49066 / DSM 5427 / NCIMB 11756 / RHM5)</name>
    <name type="common">Clostridium lentocellum</name>
    <dbReference type="NCBI Taxonomy" id="642492"/>
    <lineage>
        <taxon>Bacteria</taxon>
        <taxon>Bacillati</taxon>
        <taxon>Bacillota</taxon>
        <taxon>Clostridia</taxon>
        <taxon>Lachnospirales</taxon>
        <taxon>Cellulosilyticaceae</taxon>
        <taxon>Cellulosilyticum</taxon>
    </lineage>
</organism>
<dbReference type="SUPFAM" id="SSF52540">
    <property type="entry name" value="P-loop containing nucleoside triphosphate hydrolases"/>
    <property type="match status" value="2"/>
</dbReference>
<evidence type="ECO:0000259" key="5">
    <source>
        <dbReference type="PROSITE" id="PS50893"/>
    </source>
</evidence>
<dbReference type="InterPro" id="IPR032781">
    <property type="entry name" value="ABC_tran_Xtn"/>
</dbReference>
<dbReference type="Pfam" id="PF16326">
    <property type="entry name" value="ABC_tran_CTD"/>
    <property type="match status" value="1"/>
</dbReference>
<dbReference type="RefSeq" id="WP_013658009.1">
    <property type="nucleotide sequence ID" value="NC_015275.1"/>
</dbReference>
<dbReference type="InterPro" id="IPR003593">
    <property type="entry name" value="AAA+_ATPase"/>
</dbReference>
<feature type="coiled-coil region" evidence="4">
    <location>
        <begin position="561"/>
        <end position="595"/>
    </location>
</feature>
<dbReference type="EMBL" id="CP002582">
    <property type="protein sequence ID" value="ADZ84730.1"/>
    <property type="molecule type" value="Genomic_DNA"/>
</dbReference>
<dbReference type="Pfam" id="PF00005">
    <property type="entry name" value="ABC_tran"/>
    <property type="match status" value="2"/>
</dbReference>
<dbReference type="STRING" id="642492.Clole_3034"/>
<keyword evidence="4" id="KW-0175">Coiled coil</keyword>
<dbReference type="InterPro" id="IPR051309">
    <property type="entry name" value="ABCF_ATPase"/>
</dbReference>
<proteinExistence type="predicted"/>
<dbReference type="InterPro" id="IPR032524">
    <property type="entry name" value="ABC_tran_C"/>
</dbReference>
<dbReference type="InterPro" id="IPR017871">
    <property type="entry name" value="ABC_transporter-like_CS"/>
</dbReference>
<dbReference type="InterPro" id="IPR027417">
    <property type="entry name" value="P-loop_NTPase"/>
</dbReference>
<dbReference type="GO" id="GO:0003677">
    <property type="term" value="F:DNA binding"/>
    <property type="evidence" value="ECO:0007669"/>
    <property type="project" value="InterPro"/>
</dbReference>
<dbReference type="GO" id="GO:0016887">
    <property type="term" value="F:ATP hydrolysis activity"/>
    <property type="evidence" value="ECO:0007669"/>
    <property type="project" value="InterPro"/>
</dbReference>
<sequence length="636" mass="72136">MIISCSNIKKTFIDREILKNISFHIEDHEKVALIGNNGVGKTTLFKILTKELEPDEGTITSTKDCTIGYLKQHMELDSTATVYEELLHVFDEVIALEEKLHAMEAEIAKTGSLELIHKYDAERMVFENSKGYEYKSLVKGVLKGLGFDESIYDKPVSILSGGQKNRVALGKLLLQEPSLLLLDEPTNHLDIEAIEWLEGFLRSYKGAVLIISHDRYFLDKIVTKVVHLEFGRSFVYNGNYSDYIIKSEKEYEVAMKHFEKQQKEIAHQQAVIAKLKQFNREKSIKRARSREKALEKVEVMDMPMIDNKPMQLVLTPRVVSGNDVLSISELSKTFDTSPIFSHMNMEIKKGDKVALVGPNGVGKTTVFRMILDQMTPTTGTLKLGSNVIVGYYDQEHATLDTSNTIMEEIQGTFPELKNGEIRNVLAAFLFTNDDVFKPISSLSGGEKGRVALAKIMLSKANFLILDEPTNHLDILSKEILESAILNYEGTVLYVSHDRYFINQTASKIIDMSKDGTMEYLGDYDYYIEKKKELTASAPQQTNVVVEEATAATTNKEDWQKQKEEQTRVRRIQNQMAKLETAISEAEEKIADIDAQLCLEEVYSNYDKSSLLLAEKENLNATITKYYEEWEALSETL</sequence>
<dbReference type="Pfam" id="PF12848">
    <property type="entry name" value="ABC_tran_Xtn"/>
    <property type="match status" value="1"/>
</dbReference>
<name>F2JNF4_CELLD</name>
<evidence type="ECO:0000313" key="6">
    <source>
        <dbReference type="EMBL" id="ADZ84730.1"/>
    </source>
</evidence>
<keyword evidence="7" id="KW-1185">Reference proteome</keyword>
<dbReference type="HOGENOM" id="CLU_000604_36_0_9"/>